<evidence type="ECO:0000313" key="4">
    <source>
        <dbReference type="Proteomes" id="UP000016584"/>
    </source>
</evidence>
<dbReference type="InterPro" id="IPR001322">
    <property type="entry name" value="Lamin_tail_dom"/>
</dbReference>
<feature type="domain" description="LTD" evidence="1">
    <location>
        <begin position="8"/>
        <end position="120"/>
    </location>
</feature>
<keyword evidence="4" id="KW-1185">Reference proteome</keyword>
<dbReference type="InterPro" id="IPR036415">
    <property type="entry name" value="Lamin_tail_dom_sf"/>
</dbReference>
<sequence length="542" mass="61771">MWLIVTTNTYSQDVMINEIMANPKNGELPAVEYIELMNNSTSVQDLGKLSLNINKKNLQIPTYLLAPQQFVILCAQDGEEQLAIYGNVIPLVNWPQLNNSGATIQLYRGNTLLDEVVYKDSWHQNSSKKSGGWSLERINPNWTCNMKSNWSSSIARKGGTPGSPNSITDKTYLPKVAIAQMEILEKAIRMRFNIERQFLPEFQKEDFSIDHGVNTPVSISWMEDSDFLLLNFDQTINPQEIYTLTVNEIELCGQLLQVPEYLLFDQPQVRYNDIVINEILFNPQKEGSDFIEIYNRTDLPINLQGWLLGNRTISDELLLLESQDFLVLTAEKEKIIRTHANAVVDRVYEMTSLPAYPNQQGVVTLYSPGGLVDSVYYHAAMHSSWIKNPKGISLERQSYEEDSNLPENFKSAATIAGGSTPGFRNSTHTDNPNKKIDLFLTSKTVSPDDDGFEDELEINYRLNGADYMLNLNIYAEKGTLVNRLIQQQSVGFDGKIKWDCRDENTQKAAPGHYIYWAEIYRENGFREIFKGAFVIVHKSHQY</sequence>
<dbReference type="Pfam" id="PF00932">
    <property type="entry name" value="LTD"/>
    <property type="match status" value="2"/>
</dbReference>
<dbReference type="EMBL" id="ATDL01000007">
    <property type="protein sequence ID" value="ERJ60252.1"/>
    <property type="molecule type" value="Genomic_DNA"/>
</dbReference>
<dbReference type="SUPFAM" id="SSF74853">
    <property type="entry name" value="Lamin A/C globular tail domain"/>
    <property type="match status" value="2"/>
</dbReference>
<evidence type="ECO:0000259" key="1">
    <source>
        <dbReference type="PROSITE" id="PS51841"/>
    </source>
</evidence>
<dbReference type="PROSITE" id="PS51841">
    <property type="entry name" value="LTD"/>
    <property type="match status" value="1"/>
</dbReference>
<dbReference type="Proteomes" id="UP000016584">
    <property type="component" value="Unassembled WGS sequence"/>
</dbReference>
<name>U2H7W2_9SPHI</name>
<dbReference type="Gene3D" id="2.60.40.4070">
    <property type="match status" value="1"/>
</dbReference>
<dbReference type="AlphaFoldDB" id="U2H7W2"/>
<dbReference type="eggNOG" id="COG4288">
    <property type="taxonomic scope" value="Bacteria"/>
</dbReference>
<evidence type="ECO:0000313" key="3">
    <source>
        <dbReference type="EMBL" id="ERJ60252.1"/>
    </source>
</evidence>
<gene>
    <name evidence="2" type="ORF">M472_03385</name>
    <name evidence="3" type="ORF">M472_15955</name>
</gene>
<dbReference type="EMBL" id="ATDL01000021">
    <property type="protein sequence ID" value="ERJ57801.1"/>
    <property type="molecule type" value="Genomic_DNA"/>
</dbReference>
<comment type="caution">
    <text evidence="2">The sequence shown here is derived from an EMBL/GenBank/DDBJ whole genome shotgun (WGS) entry which is preliminary data.</text>
</comment>
<protein>
    <recommendedName>
        <fullName evidence="1">LTD domain-containing protein</fullName>
    </recommendedName>
</protein>
<reference evidence="2 4" key="1">
    <citation type="journal article" date="2013" name="Genome Announc.">
        <title>The Draft Genome Sequence of Sphingomonas paucimobilis Strain HER1398 (Proteobacteria), Host to the Giant PAU Phage, Indicates That It Is a Member of the Genus Sphingobacterium (Bacteroidetes).</title>
        <authorList>
            <person name="White R.A.III."/>
            <person name="Suttle C.A."/>
        </authorList>
    </citation>
    <scope>NUCLEOTIDE SEQUENCE [LARGE SCALE GENOMIC DNA]</scope>
    <source>
        <strain evidence="2 4">HER1398</strain>
    </source>
</reference>
<dbReference type="STRING" id="1346330.M472_03385"/>
<organism evidence="2 4">
    <name type="scientific">Sphingobacterium paucimobilis HER1398</name>
    <dbReference type="NCBI Taxonomy" id="1346330"/>
    <lineage>
        <taxon>Bacteria</taxon>
        <taxon>Pseudomonadati</taxon>
        <taxon>Bacteroidota</taxon>
        <taxon>Sphingobacteriia</taxon>
        <taxon>Sphingobacteriales</taxon>
        <taxon>Sphingobacteriaceae</taxon>
        <taxon>Sphingobacterium</taxon>
    </lineage>
</organism>
<accession>U2H7W2</accession>
<dbReference type="PATRIC" id="fig|1346330.5.peg.1217"/>
<evidence type="ECO:0000313" key="2">
    <source>
        <dbReference type="EMBL" id="ERJ57801.1"/>
    </source>
</evidence>
<proteinExistence type="predicted"/>